<dbReference type="GO" id="GO:0005634">
    <property type="term" value="C:nucleus"/>
    <property type="evidence" value="ECO:0007669"/>
    <property type="project" value="TreeGrafter"/>
</dbReference>
<dbReference type="InterPro" id="IPR036236">
    <property type="entry name" value="Znf_C2H2_sf"/>
</dbReference>
<dbReference type="InterPro" id="IPR013087">
    <property type="entry name" value="Znf_C2H2_type"/>
</dbReference>
<evidence type="ECO:0000256" key="1">
    <source>
        <dbReference type="ARBA" id="ARBA00022723"/>
    </source>
</evidence>
<keyword evidence="2" id="KW-0677">Repeat</keyword>
<evidence type="ECO:0000259" key="6">
    <source>
        <dbReference type="PROSITE" id="PS50157"/>
    </source>
</evidence>
<dbReference type="Gene3D" id="3.30.160.60">
    <property type="entry name" value="Classic Zinc Finger"/>
    <property type="match status" value="1"/>
</dbReference>
<dbReference type="PANTHER" id="PTHR24409">
    <property type="entry name" value="ZINC FINGER PROTEIN 142"/>
    <property type="match status" value="1"/>
</dbReference>
<name>A0A0K0EAI4_STRER</name>
<evidence type="ECO:0000313" key="8">
    <source>
        <dbReference type="WBParaSite" id="SSTP_0000650800.1"/>
    </source>
</evidence>
<proteinExistence type="predicted"/>
<evidence type="ECO:0000313" key="9">
    <source>
        <dbReference type="WBParaSite" id="TCONS_00010180.p1"/>
    </source>
</evidence>
<reference evidence="8" key="1">
    <citation type="submission" date="2015-08" db="UniProtKB">
        <authorList>
            <consortium name="WormBaseParasite"/>
        </authorList>
    </citation>
    <scope>IDENTIFICATION</scope>
</reference>
<evidence type="ECO:0000256" key="3">
    <source>
        <dbReference type="ARBA" id="ARBA00022771"/>
    </source>
</evidence>
<dbReference type="SMART" id="SM00355">
    <property type="entry name" value="ZnF_C2H2"/>
    <property type="match status" value="3"/>
</dbReference>
<dbReference type="Proteomes" id="UP000035681">
    <property type="component" value="Unplaced"/>
</dbReference>
<dbReference type="SUPFAM" id="SSF57667">
    <property type="entry name" value="beta-beta-alpha zinc fingers"/>
    <property type="match status" value="1"/>
</dbReference>
<evidence type="ECO:0000256" key="4">
    <source>
        <dbReference type="ARBA" id="ARBA00022833"/>
    </source>
</evidence>
<evidence type="ECO:0000313" key="7">
    <source>
        <dbReference type="Proteomes" id="UP000035681"/>
    </source>
</evidence>
<dbReference type="WBParaSite" id="TCONS_00010180.p1">
    <property type="protein sequence ID" value="TCONS_00010180.p1"/>
    <property type="gene ID" value="XLOC_007883"/>
</dbReference>
<dbReference type="PROSITE" id="PS50157">
    <property type="entry name" value="ZINC_FINGER_C2H2_2"/>
    <property type="match status" value="1"/>
</dbReference>
<keyword evidence="4" id="KW-0862">Zinc</keyword>
<accession>A0A0K0EAI4</accession>
<organism evidence="8">
    <name type="scientific">Strongyloides stercoralis</name>
    <name type="common">Threadworm</name>
    <dbReference type="NCBI Taxonomy" id="6248"/>
    <lineage>
        <taxon>Eukaryota</taxon>
        <taxon>Metazoa</taxon>
        <taxon>Ecdysozoa</taxon>
        <taxon>Nematoda</taxon>
        <taxon>Chromadorea</taxon>
        <taxon>Rhabditida</taxon>
        <taxon>Tylenchina</taxon>
        <taxon>Panagrolaimomorpha</taxon>
        <taxon>Strongyloidoidea</taxon>
        <taxon>Strongyloididae</taxon>
        <taxon>Strongyloides</taxon>
    </lineage>
</organism>
<dbReference type="STRING" id="6248.A0A0K0EAI4"/>
<dbReference type="AlphaFoldDB" id="A0A0K0EAI4"/>
<keyword evidence="3 5" id="KW-0863">Zinc-finger</keyword>
<feature type="domain" description="C2H2-type" evidence="6">
    <location>
        <begin position="115"/>
        <end position="142"/>
    </location>
</feature>
<protein>
    <submittedName>
        <fullName evidence="8 9">C2H2-type domain-containing protein</fullName>
    </submittedName>
</protein>
<dbReference type="GO" id="GO:0000977">
    <property type="term" value="F:RNA polymerase II transcription regulatory region sequence-specific DNA binding"/>
    <property type="evidence" value="ECO:0007669"/>
    <property type="project" value="TreeGrafter"/>
</dbReference>
<dbReference type="GO" id="GO:0008270">
    <property type="term" value="F:zinc ion binding"/>
    <property type="evidence" value="ECO:0007669"/>
    <property type="project" value="UniProtKB-KW"/>
</dbReference>
<evidence type="ECO:0000256" key="5">
    <source>
        <dbReference type="PROSITE-ProRule" id="PRU00042"/>
    </source>
</evidence>
<evidence type="ECO:0000256" key="2">
    <source>
        <dbReference type="ARBA" id="ARBA00022737"/>
    </source>
</evidence>
<dbReference type="PANTHER" id="PTHR24409:SF295">
    <property type="entry name" value="AZ2-RELATED"/>
    <property type="match status" value="1"/>
</dbReference>
<sequence>MTTGLHNPGILSLTNFQTIGPYPVRISLPHDPDNIKFLIKDLTGKTHSFTYTVLESTFLSHLKIAENPKQANSFMLYNGKEITGFYINPLDQCKFVLWTVENLPSSIISDNLKKYTCLKCNASFSNEDTLKVHKKCYCNDLVMARSQTCSPSIGNNLHMTSISSSKPLMLPPQLPLHQQLNSLQVSQQIRDLAKNCIFLPIATHNNSQGIQILGQPQLIIPIAINKDSNLNINSTVYIKSEMCSGIDIQKKLHIGNDGLSINICTENETNLQKPSSSTSQNSIELTRKRTFSTDGNKIDLTTNNKTNDFPRKKMFFESIPPQIANIIPSNISVCTNPILPEKKFQCCCSASFSTEATFAAHVKTYCKNRITKSEETNTKDLQRKTLRPCPKCNCYTSSTAEMTQHLKNIHDYSKSFICKICSYKGFSERGMKAHLKIHEEINYHDDDFQKYITVIHNEGSETKVQ</sequence>
<keyword evidence="1" id="KW-0479">Metal-binding</keyword>
<keyword evidence="7" id="KW-1185">Reference proteome</keyword>
<dbReference type="WBParaSite" id="SSTP_0000650800.1">
    <property type="protein sequence ID" value="SSTP_0000650800.1"/>
    <property type="gene ID" value="SSTP_0000650800"/>
</dbReference>
<dbReference type="GO" id="GO:0000981">
    <property type="term" value="F:DNA-binding transcription factor activity, RNA polymerase II-specific"/>
    <property type="evidence" value="ECO:0007669"/>
    <property type="project" value="TreeGrafter"/>
</dbReference>